<reference evidence="12 13" key="1">
    <citation type="submission" date="2021-04" db="EMBL/GenBank/DDBJ databases">
        <title>Draft genome sequence of Paenibacillus cisolokensis, LC2-13A.</title>
        <authorList>
            <person name="Uke A."/>
            <person name="Chhe C."/>
            <person name="Baramee S."/>
            <person name="Kosugi A."/>
        </authorList>
    </citation>
    <scope>NUCLEOTIDE SEQUENCE [LARGE SCALE GENOMIC DNA]</scope>
    <source>
        <strain evidence="12 13">LC2-13A</strain>
    </source>
</reference>
<dbReference type="PROSITE" id="PS51194">
    <property type="entry name" value="HELICASE_CTER"/>
    <property type="match status" value="1"/>
</dbReference>
<dbReference type="GO" id="GO:0004386">
    <property type="term" value="F:helicase activity"/>
    <property type="evidence" value="ECO:0007669"/>
    <property type="project" value="UniProtKB-KW"/>
</dbReference>
<evidence type="ECO:0000313" key="13">
    <source>
        <dbReference type="Proteomes" id="UP000680304"/>
    </source>
</evidence>
<dbReference type="SUPFAM" id="SSF52540">
    <property type="entry name" value="P-loop containing nucleoside triphosphate hydrolases"/>
    <property type="match status" value="1"/>
</dbReference>
<dbReference type="InterPro" id="IPR001650">
    <property type="entry name" value="Helicase_C-like"/>
</dbReference>
<evidence type="ECO:0000256" key="8">
    <source>
        <dbReference type="ARBA" id="ARBA00023235"/>
    </source>
</evidence>
<sequence>MQPPRSVVFHPALAGWFARSFGQPTDVQLQAWEAIAAGRHTLIAAPTGSGKTLAAFLPCLDRLVKAKDGKPETRRHGVRIVYVTPLKALNNDIHHHLIRFAEEIDAFAAQEGIPWPGVRCAVRTGDTIPSQRASMLRRPPDVLVTTPESLYLLLTSEKGRDMLRTAEQLIVDEIHELAADKRGAHLSLTMERLVELTGRRLQRIGVSATQKPLERVARFLGGWEEAGRDARTSGTAAGWAQHKNAQPEGTRDEEAQREGVQQEGVQDADAQQAGTQQEGTHDEGAHAIGAQRDKLLRHPIGYAPRPVTIVESMMRKSMSATVTMPDFNRPMQTRDAVWLPLLERVMQLMHGSKSVIIFVNSRRLCERLCLRLNEFAGYEIAHAHHGSVSRERRHEVERRLKAGELRCIVATSSLELGIDIGHVDLVIQIDAPPDAASGIQRIGRAGHAVGGASRGVIIARQRGQLPEAAVLARLIRERDIEEIRVPRNAVDVLSQQVVAMAAVESWEIGRLHRLITRSDSYRTFARETLEEMLQVLGGFYPFARPLLTWDRESGTIAGRSNTPMAAVAGAGTIPQSAAYPVYHAESRTHLGELDEEFVQESRTGDVFQLGSSLWMIRGIQNDRVYVAEAGNRFGEIPFWRNEAGSRSYDLGLKIGAFLRELEERLGLETPTPDKAEADGRIADWLAADYGMDALSAEKLIALVREQHRVCALPTDRRIVIEHYKDLTGRTHVIVHNPFGRRVNRAWLLAIEKRLERLLSGRPYGNAKDNGLELVLPEWDASWLQAIWSITPSGLAPLLGEAVSGSPLLAVAFRRIAETSLLLARSFKRTPMWQMRLRSEELLKAALPYAARFPYLRDAVKECLYDYLDTEHLTEMLQAVRDGRMAVEIRETPYPSPFAEQFIADYANMQLYEGDGLSESVQLQLMNVSKAFTGQLFGAEPFGGSILPKVAAEEERKLSAPDREPRNKDDLYDLLKRRGDLSAAELVRLAGDEALKWLGELEAAGRIVPVDPAGTGEYRWICADEREMYREFPETETSRRFIIGRFIEHRLSFTEPELCERYPRLSHDEARRLTDTLLAEKRIVRAPFAERSDERLFSSASVASRIVRLSIGELRKRAAPAEPMRWCGQAALLQHALHGTRLRGTDGLRETIGRLQGIYLPLSAWESVVFPARLDDYRKEDLDLLCASGEVVWLGRKEEGEKEGRVAFFLSDADPPLYAPFVPPPDAASASRPGLLEQLKRGGASFLTKLSRDADLPPSEALAGLMELAWEGLASNDQFAPLRLKAETKAKQWARTGSGQGRWYWTGTLRGGGTGPDVETSAVQWVHHLLGAFGMISKELVNHVSPYSWDVLLPVLKRLEEWGTLTRGMLVKGIPAYQFTTPEMAEAVRRPLPDAAADAVTVISAVDPANPFGLMFEWPEAKGPNFARKPGNFIVLQGDRWLFWIEGNGRRIHTMDAAAGDGTGMAEEAKLQALKHILGTIMRRQRMTKIAVHLWDGEAAAEADAGRLLRALGAERDRTALVLWASQLRT</sequence>
<proteinExistence type="predicted"/>
<dbReference type="InterPro" id="IPR055369">
    <property type="entry name" value="WH2_Lhr"/>
</dbReference>
<evidence type="ECO:0000256" key="4">
    <source>
        <dbReference type="ARBA" id="ARBA00022806"/>
    </source>
</evidence>
<keyword evidence="6" id="KW-0238">DNA-binding</keyword>
<keyword evidence="4 12" id="KW-0347">Helicase</keyword>
<evidence type="ECO:0000256" key="7">
    <source>
        <dbReference type="ARBA" id="ARBA00023204"/>
    </source>
</evidence>
<dbReference type="Proteomes" id="UP000680304">
    <property type="component" value="Unassembled WGS sequence"/>
</dbReference>
<dbReference type="InterPro" id="IPR055367">
    <property type="entry name" value="WH4_Lhr"/>
</dbReference>
<evidence type="ECO:0000256" key="1">
    <source>
        <dbReference type="ARBA" id="ARBA00022741"/>
    </source>
</evidence>
<dbReference type="SMART" id="SM00490">
    <property type="entry name" value="HELICc"/>
    <property type="match status" value="1"/>
</dbReference>
<keyword evidence="3" id="KW-0378">Hydrolase</keyword>
<evidence type="ECO:0000313" key="12">
    <source>
        <dbReference type="EMBL" id="GIQ66194.1"/>
    </source>
</evidence>
<dbReference type="InterPro" id="IPR013701">
    <property type="entry name" value="Lhr-like_DEAD/DEAH_assoc"/>
</dbReference>
<dbReference type="EMBL" id="BOVJ01000168">
    <property type="protein sequence ID" value="GIQ66194.1"/>
    <property type="molecule type" value="Genomic_DNA"/>
</dbReference>
<keyword evidence="1" id="KW-0547">Nucleotide-binding</keyword>
<keyword evidence="13" id="KW-1185">Reference proteome</keyword>
<evidence type="ECO:0000256" key="9">
    <source>
        <dbReference type="SAM" id="MobiDB-lite"/>
    </source>
</evidence>
<evidence type="ECO:0000256" key="2">
    <source>
        <dbReference type="ARBA" id="ARBA00022763"/>
    </source>
</evidence>
<evidence type="ECO:0000256" key="3">
    <source>
        <dbReference type="ARBA" id="ARBA00022801"/>
    </source>
</evidence>
<name>A0ABQ4NDA9_9BACL</name>
<comment type="caution">
    <text evidence="12">The sequence shown here is derived from an EMBL/GenBank/DDBJ whole genome shotgun (WGS) entry which is preliminary data.</text>
</comment>
<feature type="region of interest" description="Disordered" evidence="9">
    <location>
        <begin position="230"/>
        <end position="283"/>
    </location>
</feature>
<dbReference type="SMART" id="SM00487">
    <property type="entry name" value="DEXDc"/>
    <property type="match status" value="1"/>
</dbReference>
<organism evidence="12 13">
    <name type="scientific">Paenibacillus cisolokensis</name>
    <dbReference type="NCBI Taxonomy" id="1658519"/>
    <lineage>
        <taxon>Bacteria</taxon>
        <taxon>Bacillati</taxon>
        <taxon>Bacillota</taxon>
        <taxon>Bacilli</taxon>
        <taxon>Bacillales</taxon>
        <taxon>Paenibacillaceae</taxon>
        <taxon>Paenibacillus</taxon>
    </lineage>
</organism>
<dbReference type="PROSITE" id="PS51192">
    <property type="entry name" value="HELICASE_ATP_BIND_1"/>
    <property type="match status" value="1"/>
</dbReference>
<dbReference type="InterPro" id="IPR011545">
    <property type="entry name" value="DEAD/DEAH_box_helicase_dom"/>
</dbReference>
<gene>
    <name evidence="12" type="primary">lhr</name>
    <name evidence="12" type="ORF">PACILC2_47620</name>
</gene>
<feature type="compositionally biased region" description="Low complexity" evidence="9">
    <location>
        <begin position="261"/>
        <end position="278"/>
    </location>
</feature>
<feature type="domain" description="Helicase C-terminal" evidence="11">
    <location>
        <begin position="341"/>
        <end position="491"/>
    </location>
</feature>
<keyword evidence="2" id="KW-0227">DNA damage</keyword>
<dbReference type="InterPro" id="IPR027417">
    <property type="entry name" value="P-loop_NTPase"/>
</dbReference>
<dbReference type="CDD" id="cd17922">
    <property type="entry name" value="DEXHc_LHR-like"/>
    <property type="match status" value="1"/>
</dbReference>
<dbReference type="InterPro" id="IPR052511">
    <property type="entry name" value="ATP-dep_Helicase"/>
</dbReference>
<evidence type="ECO:0000256" key="5">
    <source>
        <dbReference type="ARBA" id="ARBA00022840"/>
    </source>
</evidence>
<dbReference type="Pfam" id="PF23236">
    <property type="entry name" value="WHD_2nd_Lhr"/>
    <property type="match status" value="1"/>
</dbReference>
<dbReference type="InterPro" id="IPR014001">
    <property type="entry name" value="Helicase_ATP-bd"/>
</dbReference>
<dbReference type="Pfam" id="PF23234">
    <property type="entry name" value="WHD_4th_Lhr"/>
    <property type="match status" value="1"/>
</dbReference>
<evidence type="ECO:0000259" key="10">
    <source>
        <dbReference type="PROSITE" id="PS51192"/>
    </source>
</evidence>
<dbReference type="InterPro" id="IPR045628">
    <property type="entry name" value="Lhr_WH_dom"/>
</dbReference>
<protein>
    <submittedName>
        <fullName evidence="12">DEAD/DEAH box helicase</fullName>
    </submittedName>
</protein>
<dbReference type="Pfam" id="PF00271">
    <property type="entry name" value="Helicase_C"/>
    <property type="match status" value="1"/>
</dbReference>
<evidence type="ECO:0000259" key="11">
    <source>
        <dbReference type="PROSITE" id="PS51194"/>
    </source>
</evidence>
<dbReference type="PANTHER" id="PTHR47962">
    <property type="entry name" value="ATP-DEPENDENT HELICASE LHR-RELATED-RELATED"/>
    <property type="match status" value="1"/>
</dbReference>
<dbReference type="Pfam" id="PF00270">
    <property type="entry name" value="DEAD"/>
    <property type="match status" value="1"/>
</dbReference>
<dbReference type="PANTHER" id="PTHR47962:SF5">
    <property type="entry name" value="ATP-DEPENDENT HELICASE LHR-RELATED"/>
    <property type="match status" value="1"/>
</dbReference>
<dbReference type="Pfam" id="PF23235">
    <property type="entry name" value="WHD_3rd_Lhr"/>
    <property type="match status" value="1"/>
</dbReference>
<evidence type="ECO:0000256" key="6">
    <source>
        <dbReference type="ARBA" id="ARBA00023125"/>
    </source>
</evidence>
<keyword evidence="8" id="KW-0413">Isomerase</keyword>
<accession>A0ABQ4NDA9</accession>
<dbReference type="Pfam" id="PF08494">
    <property type="entry name" value="DEAD_assoc"/>
    <property type="match status" value="1"/>
</dbReference>
<keyword evidence="5" id="KW-0067">ATP-binding</keyword>
<dbReference type="InterPro" id="IPR055368">
    <property type="entry name" value="WH3_Lhr"/>
</dbReference>
<dbReference type="RefSeq" id="WP_213530748.1">
    <property type="nucleotide sequence ID" value="NZ_BOVJ01000168.1"/>
</dbReference>
<keyword evidence="7" id="KW-0234">DNA repair</keyword>
<dbReference type="Pfam" id="PF19306">
    <property type="entry name" value="WHD_Lhr"/>
    <property type="match status" value="1"/>
</dbReference>
<dbReference type="Gene3D" id="3.40.50.300">
    <property type="entry name" value="P-loop containing nucleotide triphosphate hydrolases"/>
    <property type="match status" value="2"/>
</dbReference>
<feature type="domain" description="Helicase ATP-binding" evidence="10">
    <location>
        <begin position="32"/>
        <end position="221"/>
    </location>
</feature>